<evidence type="ECO:0000256" key="6">
    <source>
        <dbReference type="ARBA" id="ARBA00023242"/>
    </source>
</evidence>
<reference evidence="9 10" key="1">
    <citation type="submission" date="2015-12" db="EMBL/GenBank/DDBJ databases">
        <title>The genome of Folsomia candida.</title>
        <authorList>
            <person name="Faddeeva A."/>
            <person name="Derks M.F."/>
            <person name="Anvar Y."/>
            <person name="Smit S."/>
            <person name="Van Straalen N."/>
            <person name="Roelofs D."/>
        </authorList>
    </citation>
    <scope>NUCLEOTIDE SEQUENCE [LARGE SCALE GENOMIC DNA]</scope>
    <source>
        <strain evidence="9 10">VU population</strain>
        <tissue evidence="9">Whole body</tissue>
    </source>
</reference>
<keyword evidence="4 7" id="KW-0863">Zinc-finger</keyword>
<comment type="subcellular location">
    <subcellularLocation>
        <location evidence="1">Nucleus</location>
    </subcellularLocation>
</comment>
<evidence type="ECO:0000313" key="10">
    <source>
        <dbReference type="Proteomes" id="UP000198287"/>
    </source>
</evidence>
<feature type="domain" description="C2H2-type" evidence="8">
    <location>
        <begin position="108"/>
        <end position="130"/>
    </location>
</feature>
<proteinExistence type="predicted"/>
<keyword evidence="3" id="KW-0677">Repeat</keyword>
<protein>
    <submittedName>
        <fullName evidence="9">Zinc finger protein Xfin</fullName>
    </submittedName>
</protein>
<dbReference type="Pfam" id="PF00096">
    <property type="entry name" value="zf-C2H2"/>
    <property type="match status" value="2"/>
</dbReference>
<dbReference type="InterPro" id="IPR013087">
    <property type="entry name" value="Znf_C2H2_type"/>
</dbReference>
<dbReference type="AlphaFoldDB" id="A0A226D1S3"/>
<evidence type="ECO:0000256" key="2">
    <source>
        <dbReference type="ARBA" id="ARBA00022723"/>
    </source>
</evidence>
<dbReference type="SMART" id="SM00355">
    <property type="entry name" value="ZnF_C2H2"/>
    <property type="match status" value="5"/>
</dbReference>
<name>A0A226D1S3_FOLCA</name>
<keyword evidence="2" id="KW-0479">Metal-binding</keyword>
<evidence type="ECO:0000313" key="9">
    <source>
        <dbReference type="EMBL" id="OXA39020.1"/>
    </source>
</evidence>
<dbReference type="Proteomes" id="UP000198287">
    <property type="component" value="Unassembled WGS sequence"/>
</dbReference>
<keyword evidence="5" id="KW-0862">Zinc</keyword>
<evidence type="ECO:0000256" key="3">
    <source>
        <dbReference type="ARBA" id="ARBA00022737"/>
    </source>
</evidence>
<dbReference type="InterPro" id="IPR036236">
    <property type="entry name" value="Znf_C2H2_sf"/>
</dbReference>
<gene>
    <name evidence="9" type="ORF">Fcan01_26115</name>
</gene>
<dbReference type="EMBL" id="LNIX01000041">
    <property type="protein sequence ID" value="OXA39020.1"/>
    <property type="molecule type" value="Genomic_DNA"/>
</dbReference>
<dbReference type="FunFam" id="3.30.160.60:FF:000100">
    <property type="entry name" value="Zinc finger 45-like"/>
    <property type="match status" value="1"/>
</dbReference>
<dbReference type="Gene3D" id="3.30.160.60">
    <property type="entry name" value="Classic Zinc Finger"/>
    <property type="match status" value="2"/>
</dbReference>
<organism evidence="9 10">
    <name type="scientific">Folsomia candida</name>
    <name type="common">Springtail</name>
    <dbReference type="NCBI Taxonomy" id="158441"/>
    <lineage>
        <taxon>Eukaryota</taxon>
        <taxon>Metazoa</taxon>
        <taxon>Ecdysozoa</taxon>
        <taxon>Arthropoda</taxon>
        <taxon>Hexapoda</taxon>
        <taxon>Collembola</taxon>
        <taxon>Entomobryomorpha</taxon>
        <taxon>Isotomoidea</taxon>
        <taxon>Isotomidae</taxon>
        <taxon>Proisotominae</taxon>
        <taxon>Folsomia</taxon>
    </lineage>
</organism>
<dbReference type="STRING" id="158441.A0A226D1S3"/>
<dbReference type="PANTHER" id="PTHR24394:SF44">
    <property type="entry name" value="ZINC FINGER PROTEIN 271-LIKE"/>
    <property type="match status" value="1"/>
</dbReference>
<accession>A0A226D1S3</accession>
<dbReference type="SUPFAM" id="SSF57667">
    <property type="entry name" value="beta-beta-alpha zinc fingers"/>
    <property type="match status" value="2"/>
</dbReference>
<keyword evidence="6" id="KW-0539">Nucleus</keyword>
<evidence type="ECO:0000259" key="8">
    <source>
        <dbReference type="PROSITE" id="PS50157"/>
    </source>
</evidence>
<evidence type="ECO:0000256" key="5">
    <source>
        <dbReference type="ARBA" id="ARBA00022833"/>
    </source>
</evidence>
<evidence type="ECO:0000256" key="7">
    <source>
        <dbReference type="PROSITE-ProRule" id="PRU00042"/>
    </source>
</evidence>
<dbReference type="PANTHER" id="PTHR24394">
    <property type="entry name" value="ZINC FINGER PROTEIN"/>
    <property type="match status" value="1"/>
</dbReference>
<evidence type="ECO:0000256" key="4">
    <source>
        <dbReference type="ARBA" id="ARBA00022771"/>
    </source>
</evidence>
<dbReference type="PROSITE" id="PS50157">
    <property type="entry name" value="ZINC_FINGER_C2H2_2"/>
    <property type="match status" value="3"/>
</dbReference>
<dbReference type="GO" id="GO:0008270">
    <property type="term" value="F:zinc ion binding"/>
    <property type="evidence" value="ECO:0007669"/>
    <property type="project" value="UniProtKB-KW"/>
</dbReference>
<dbReference type="OrthoDB" id="8685330at2759"/>
<dbReference type="GO" id="GO:0000981">
    <property type="term" value="F:DNA-binding transcription factor activity, RNA polymerase II-specific"/>
    <property type="evidence" value="ECO:0007669"/>
    <property type="project" value="TreeGrafter"/>
</dbReference>
<evidence type="ECO:0000256" key="1">
    <source>
        <dbReference type="ARBA" id="ARBA00004123"/>
    </source>
</evidence>
<keyword evidence="10" id="KW-1185">Reference proteome</keyword>
<feature type="domain" description="C2H2-type" evidence="8">
    <location>
        <begin position="201"/>
        <end position="228"/>
    </location>
</feature>
<dbReference type="PROSITE" id="PS00028">
    <property type="entry name" value="ZINC_FINGER_C2H2_1"/>
    <property type="match status" value="4"/>
</dbReference>
<feature type="domain" description="C2H2-type" evidence="8">
    <location>
        <begin position="172"/>
        <end position="200"/>
    </location>
</feature>
<sequence>MANSHCLFCLQDLDEVVNDDGSQILLTSDVISSLRTPLHPPDLPSVTTHESCALCKNCYQVVYDIQLIRYYELVYQYPCTLCTDKFKQEKILAAHMVMKHELPGEKTLSCPRCAKKFNQQFNLDRHLANHEVVAGKEILFCDVCDTPCLNLDLLKRHVRTHDAKKYQPPNPYKCEGCDVTFITSGGLYTHERTIHMIGTPFFCKLCHRRFKEEAELLNHATVCSRQRIREPRV</sequence>
<comment type="caution">
    <text evidence="9">The sequence shown here is derived from an EMBL/GenBank/DDBJ whole genome shotgun (WGS) entry which is preliminary data.</text>
</comment>
<dbReference type="GO" id="GO:0005634">
    <property type="term" value="C:nucleus"/>
    <property type="evidence" value="ECO:0007669"/>
    <property type="project" value="UniProtKB-SubCell"/>
</dbReference>